<proteinExistence type="predicted"/>
<accession>A0AAF0DEL2</accession>
<dbReference type="PANTHER" id="PTHR35186:SF4">
    <property type="entry name" value="PRION-INHIBITION AND PROPAGATION HELO DOMAIN-CONTAINING PROTEIN"/>
    <property type="match status" value="1"/>
</dbReference>
<feature type="region of interest" description="Disordered" evidence="1">
    <location>
        <begin position="306"/>
        <end position="329"/>
    </location>
</feature>
<gene>
    <name evidence="3" type="ORF">PRK78_002589</name>
</gene>
<reference evidence="3" key="1">
    <citation type="submission" date="2023-03" db="EMBL/GenBank/DDBJ databases">
        <title>Emydomyces testavorans Genome Sequence.</title>
        <authorList>
            <person name="Hoyer L."/>
        </authorList>
    </citation>
    <scope>NUCLEOTIDE SEQUENCE</scope>
    <source>
        <strain evidence="3">16-2883</strain>
    </source>
</reference>
<feature type="compositionally biased region" description="Basic and acidic residues" evidence="1">
    <location>
        <begin position="306"/>
        <end position="318"/>
    </location>
</feature>
<keyword evidence="4" id="KW-1185">Reference proteome</keyword>
<dbReference type="AlphaFoldDB" id="A0AAF0DEL2"/>
<dbReference type="PANTHER" id="PTHR35186">
    <property type="entry name" value="ANK_REP_REGION DOMAIN-CONTAINING PROTEIN"/>
    <property type="match status" value="1"/>
</dbReference>
<dbReference type="Proteomes" id="UP001219355">
    <property type="component" value="Chromosome 2"/>
</dbReference>
<dbReference type="Pfam" id="PF24476">
    <property type="entry name" value="DUF7580"/>
    <property type="match status" value="1"/>
</dbReference>
<evidence type="ECO:0000256" key="1">
    <source>
        <dbReference type="SAM" id="MobiDB-lite"/>
    </source>
</evidence>
<organism evidence="3 4">
    <name type="scientific">Emydomyces testavorans</name>
    <dbReference type="NCBI Taxonomy" id="2070801"/>
    <lineage>
        <taxon>Eukaryota</taxon>
        <taxon>Fungi</taxon>
        <taxon>Dikarya</taxon>
        <taxon>Ascomycota</taxon>
        <taxon>Pezizomycotina</taxon>
        <taxon>Eurotiomycetes</taxon>
        <taxon>Eurotiomycetidae</taxon>
        <taxon>Onygenales</taxon>
        <taxon>Nannizziopsiaceae</taxon>
        <taxon>Emydomyces</taxon>
    </lineage>
</organism>
<evidence type="ECO:0000259" key="2">
    <source>
        <dbReference type="Pfam" id="PF24476"/>
    </source>
</evidence>
<dbReference type="EMBL" id="CP120628">
    <property type="protein sequence ID" value="WEW57129.1"/>
    <property type="molecule type" value="Genomic_DNA"/>
</dbReference>
<protein>
    <recommendedName>
        <fullName evidence="2">DUF7580 domain-containing protein</fullName>
    </recommendedName>
</protein>
<feature type="domain" description="DUF7580" evidence="2">
    <location>
        <begin position="201"/>
        <end position="591"/>
    </location>
</feature>
<name>A0AAF0DEL2_9EURO</name>
<dbReference type="InterPro" id="IPR056002">
    <property type="entry name" value="DUF7580"/>
</dbReference>
<sequence>MVTGVETAGLVLATFPLVIKVLEHYGSCVESMKEWVRFRAEFTIFMNSLYRQKIFFRQNIEDLLSSVIDSEYDMARMLDDPNDPVWKDPELEVRLKRRLSGQYEYECYMDSVSSFHETLMKLESKLRPPSDQPSWLHLPGITSILGNEYRRLTYTVNKKRRQKLMSQLDKSNEDMKSLLGNSDRLAPVRKKRLNHLPKIFRQFRIQAASLHSAITRALQCDCLTPHSAGLLLSRADAKLSEYSTVRDPPELMKLNLFFPLDSGRWSSTSTLVHSPDTRYAAEAHMIIDNTLESDASTLFSDNASIFHDHGEKNPDQRPRKVSFQSSTSHGLNPSWITDLVRILDMCATLQKIDEHQPYLGILQDGHERYHVVRTVPNSALSAFQTDHMVTLDSLLSGQYAQNKRPEAPSSSLILRRPKRLRIGLALASALLQLYPGPWLKHEWSKKDIYFFQSSDGNIDTSYPIIVGNFLAKKPSSTPETTANRPSTIVYQQTRISLLCLGIVIMELWFGQVIESLPFRTQFLGPDGIENEFTDFNTAQKWQEQMLEEGGLELHNITRRCIYCAFGAASQDLNDEELRRAVYDEVVGGLERIIARYEEGWSAR</sequence>
<evidence type="ECO:0000313" key="4">
    <source>
        <dbReference type="Proteomes" id="UP001219355"/>
    </source>
</evidence>
<evidence type="ECO:0000313" key="3">
    <source>
        <dbReference type="EMBL" id="WEW57129.1"/>
    </source>
</evidence>